<dbReference type="EMBL" id="CAEZYT010000022">
    <property type="protein sequence ID" value="CAB4734371.1"/>
    <property type="molecule type" value="Genomic_DNA"/>
</dbReference>
<evidence type="ECO:0000313" key="1">
    <source>
        <dbReference type="EMBL" id="CAB4734371.1"/>
    </source>
</evidence>
<dbReference type="EMBL" id="CAEZZH010000007">
    <property type="protein sequence ID" value="CAB4754981.1"/>
    <property type="molecule type" value="Genomic_DNA"/>
</dbReference>
<name>A0A6J6YCT9_9ZZZZ</name>
<protein>
    <submittedName>
        <fullName evidence="3">Unannotated protein</fullName>
    </submittedName>
</protein>
<accession>A0A6J6YCT9</accession>
<evidence type="ECO:0000313" key="4">
    <source>
        <dbReference type="EMBL" id="CAB4844005.1"/>
    </source>
</evidence>
<evidence type="ECO:0000313" key="3">
    <source>
        <dbReference type="EMBL" id="CAB4807301.1"/>
    </source>
</evidence>
<sequence length="78" mass="9171">MKFWFAVSYKQLIHTFLTEKHAFEQGFLALSTYFAPGYYYYLYIDKTRSQANHTGKTGVSNFINVMQDFQPKKLRATA</sequence>
<organism evidence="3">
    <name type="scientific">freshwater metagenome</name>
    <dbReference type="NCBI Taxonomy" id="449393"/>
    <lineage>
        <taxon>unclassified sequences</taxon>
        <taxon>metagenomes</taxon>
        <taxon>ecological metagenomes</taxon>
    </lineage>
</organism>
<dbReference type="EMBL" id="CAFBNM010000015">
    <property type="protein sequence ID" value="CAB4961174.1"/>
    <property type="molecule type" value="Genomic_DNA"/>
</dbReference>
<dbReference type="EMBL" id="CAFAZW010000020">
    <property type="protein sequence ID" value="CAB4844005.1"/>
    <property type="molecule type" value="Genomic_DNA"/>
</dbReference>
<evidence type="ECO:0000313" key="7">
    <source>
        <dbReference type="EMBL" id="CAB5026673.1"/>
    </source>
</evidence>
<evidence type="ECO:0000313" key="2">
    <source>
        <dbReference type="EMBL" id="CAB4754981.1"/>
    </source>
</evidence>
<dbReference type="EMBL" id="CAFAAN010000008">
    <property type="protein sequence ID" value="CAB4807301.1"/>
    <property type="molecule type" value="Genomic_DNA"/>
</dbReference>
<proteinExistence type="predicted"/>
<dbReference type="AlphaFoldDB" id="A0A6J6YCT9"/>
<dbReference type="EMBL" id="CAFBPO010000016">
    <property type="protein sequence ID" value="CAB5026673.1"/>
    <property type="molecule type" value="Genomic_DNA"/>
</dbReference>
<evidence type="ECO:0000313" key="6">
    <source>
        <dbReference type="EMBL" id="CAB4993174.1"/>
    </source>
</evidence>
<evidence type="ECO:0000313" key="5">
    <source>
        <dbReference type="EMBL" id="CAB4961174.1"/>
    </source>
</evidence>
<dbReference type="EMBL" id="CAFBOO010000014">
    <property type="protein sequence ID" value="CAB4993174.1"/>
    <property type="molecule type" value="Genomic_DNA"/>
</dbReference>
<gene>
    <name evidence="1" type="ORF">UFOPK2772_00540</name>
    <name evidence="2" type="ORF">UFOPK2850_00694</name>
    <name evidence="3" type="ORF">UFOPK3027_01064</name>
    <name evidence="4" type="ORF">UFOPK3256_01190</name>
    <name evidence="5" type="ORF">UFOPK3827_01253</name>
    <name evidence="6" type="ORF">UFOPK3982_01302</name>
    <name evidence="7" type="ORF">UFOPK4120_01212</name>
</gene>
<reference evidence="3" key="1">
    <citation type="submission" date="2020-05" db="EMBL/GenBank/DDBJ databases">
        <authorList>
            <person name="Chiriac C."/>
            <person name="Salcher M."/>
            <person name="Ghai R."/>
            <person name="Kavagutti S V."/>
        </authorList>
    </citation>
    <scope>NUCLEOTIDE SEQUENCE</scope>
</reference>